<dbReference type="EMBL" id="PPGH01000017">
    <property type="protein sequence ID" value="PQJ97244.1"/>
    <property type="molecule type" value="Genomic_DNA"/>
</dbReference>
<gene>
    <name evidence="1" type="ORF">CXB77_03015</name>
</gene>
<dbReference type="OrthoDB" id="5767084at2"/>
<accession>A0A2S7XU24</accession>
<protein>
    <submittedName>
        <fullName evidence="1">Uncharacterized protein</fullName>
    </submittedName>
</protein>
<comment type="caution">
    <text evidence="1">The sequence shown here is derived from an EMBL/GenBank/DDBJ whole genome shotgun (WGS) entry which is preliminary data.</text>
</comment>
<reference evidence="1 2" key="1">
    <citation type="submission" date="2018-01" db="EMBL/GenBank/DDBJ databases">
        <title>The complete genome sequence of Chromatium okenii LaCa, a purple sulfur bacterium with a turbulent life.</title>
        <authorList>
            <person name="Luedin S.M."/>
            <person name="Liechti N."/>
            <person name="Storelli N."/>
            <person name="Danza F."/>
            <person name="Wittwer M."/>
            <person name="Pothier J.F."/>
            <person name="Tonolla M.A."/>
        </authorList>
    </citation>
    <scope>NUCLEOTIDE SEQUENCE [LARGE SCALE GENOMIC DNA]</scope>
    <source>
        <strain evidence="1 2">LaCa</strain>
    </source>
</reference>
<evidence type="ECO:0000313" key="2">
    <source>
        <dbReference type="Proteomes" id="UP000239936"/>
    </source>
</evidence>
<dbReference type="Proteomes" id="UP000239936">
    <property type="component" value="Unassembled WGS sequence"/>
</dbReference>
<dbReference type="RefSeq" id="WP_105072738.1">
    <property type="nucleotide sequence ID" value="NZ_PPGH01000017.1"/>
</dbReference>
<name>A0A2S7XU24_9GAMM</name>
<organism evidence="1 2">
    <name type="scientific">Chromatium okenii</name>
    <dbReference type="NCBI Taxonomy" id="61644"/>
    <lineage>
        <taxon>Bacteria</taxon>
        <taxon>Pseudomonadati</taxon>
        <taxon>Pseudomonadota</taxon>
        <taxon>Gammaproteobacteria</taxon>
        <taxon>Chromatiales</taxon>
        <taxon>Chromatiaceae</taxon>
        <taxon>Chromatium</taxon>
    </lineage>
</organism>
<sequence>MPLPHLEAQHRQVRRCHGQCCDRCRNFSHSCLITATATALPNDPRLDAPQMPLAPTFPLPIIAAPLAVADDSSSAVDSQLHLSTAPAIHRTERQHCASTIASFRLCATVALCPSAGVMIEAELRIHGWGAPNSDIDLFGQRYRIGPGGRFQLLLRVDDAALLAEMLRQHPPPELTCARS</sequence>
<dbReference type="AlphaFoldDB" id="A0A2S7XU24"/>
<keyword evidence="2" id="KW-1185">Reference proteome</keyword>
<proteinExistence type="predicted"/>
<evidence type="ECO:0000313" key="1">
    <source>
        <dbReference type="EMBL" id="PQJ97244.1"/>
    </source>
</evidence>